<protein>
    <recommendedName>
        <fullName evidence="2">RPM1 interacting protein 13</fullName>
    </recommendedName>
</protein>
<dbReference type="PANTHER" id="PTHR33443">
    <property type="entry name" value="ZGC:112980"/>
    <property type="match status" value="1"/>
</dbReference>
<reference evidence="1" key="1">
    <citation type="submission" date="2019-12" db="EMBL/GenBank/DDBJ databases">
        <title>Genome sequencing and annotation of Brassica cretica.</title>
        <authorList>
            <person name="Studholme D.J."/>
            <person name="Sarris P.F."/>
        </authorList>
    </citation>
    <scope>NUCLEOTIDE SEQUENCE</scope>
    <source>
        <strain evidence="1">PFS-102/07</strain>
        <tissue evidence="1">Leaf</tissue>
    </source>
</reference>
<evidence type="ECO:0008006" key="2">
    <source>
        <dbReference type="Google" id="ProtNLM"/>
    </source>
</evidence>
<accession>A0A8S9J3Q6</accession>
<dbReference type="EMBL" id="QGKY02001015">
    <property type="protein sequence ID" value="KAF2576704.1"/>
    <property type="molecule type" value="Genomic_DNA"/>
</dbReference>
<dbReference type="InterPro" id="IPR053234">
    <property type="entry name" value="RPM1_Interactor"/>
</dbReference>
<sequence>MGSENHVVVDVSSDEEMDKDYLNWLNMAKSDSTDVVEVEGSVDSQLNSSTRAALEDEGDEDCVILDCDPDKTGAAVEADDNDDEVLVVGQKGEVACRDFPHPRHSCAKYSFNSTSHESYCDMCHCYVCDIPAPCPYWCAAVSSIDHCHANDKDKTWMNQREYFRTQPAHATVSPAQSIIRLSQNPWPRNKIEIRPCSSSSSRVANLSNVNRGRTRVRQSLSIQKDRSTYIGSQAETVQQQPATNENVLQTKLSEVESWLVDSCNQASLVSPLPEPVAQDNVTFDFETFLND</sequence>
<comment type="caution">
    <text evidence="1">The sequence shown here is derived from an EMBL/GenBank/DDBJ whole genome shotgun (WGS) entry which is preliminary data.</text>
</comment>
<dbReference type="PANTHER" id="PTHR33443:SF20">
    <property type="entry name" value="(RAPE) HYPOTHETICAL PROTEIN"/>
    <property type="match status" value="1"/>
</dbReference>
<gene>
    <name evidence="1" type="ORF">F2Q70_00001139</name>
</gene>
<organism evidence="1">
    <name type="scientific">Brassica cretica</name>
    <name type="common">Mustard</name>
    <dbReference type="NCBI Taxonomy" id="69181"/>
    <lineage>
        <taxon>Eukaryota</taxon>
        <taxon>Viridiplantae</taxon>
        <taxon>Streptophyta</taxon>
        <taxon>Embryophyta</taxon>
        <taxon>Tracheophyta</taxon>
        <taxon>Spermatophyta</taxon>
        <taxon>Magnoliopsida</taxon>
        <taxon>eudicotyledons</taxon>
        <taxon>Gunneridae</taxon>
        <taxon>Pentapetalae</taxon>
        <taxon>rosids</taxon>
        <taxon>malvids</taxon>
        <taxon>Brassicales</taxon>
        <taxon>Brassicaceae</taxon>
        <taxon>Brassiceae</taxon>
        <taxon>Brassica</taxon>
    </lineage>
</organism>
<evidence type="ECO:0000313" key="1">
    <source>
        <dbReference type="EMBL" id="KAF2576704.1"/>
    </source>
</evidence>
<name>A0A8S9J3Q6_BRACR</name>
<proteinExistence type="predicted"/>
<dbReference type="AlphaFoldDB" id="A0A8S9J3Q6"/>